<dbReference type="InterPro" id="IPR048147">
    <property type="entry name" value="CBO0543-like"/>
</dbReference>
<dbReference type="Proteomes" id="UP000481087">
    <property type="component" value="Unassembled WGS sequence"/>
</dbReference>
<keyword evidence="1" id="KW-1133">Transmembrane helix</keyword>
<accession>A0A6L8UYY9</accession>
<proteinExistence type="predicted"/>
<feature type="transmembrane region" description="Helical" evidence="1">
    <location>
        <begin position="25"/>
        <end position="42"/>
    </location>
</feature>
<evidence type="ECO:0000256" key="1">
    <source>
        <dbReference type="SAM" id="Phobius"/>
    </source>
</evidence>
<feature type="transmembrane region" description="Helical" evidence="1">
    <location>
        <begin position="91"/>
        <end position="111"/>
    </location>
</feature>
<sequence>MLFNIIVGFVIPWVFGIYLYRKSRIIVFLISPITVTIAGLINDTGYHLNFWDFTPFIENDETLSALPLDLGLYPVMAGYMIYWIRKNNRHVLLKIGCLCLATTALEFLAFIFGKVEYSNHWTIGWTFVSYMLAYSLVYLYYRLLIRYGYFK</sequence>
<feature type="transmembrane region" description="Helical" evidence="1">
    <location>
        <begin position="62"/>
        <end position="84"/>
    </location>
</feature>
<dbReference type="NCBIfam" id="NF041644">
    <property type="entry name" value="CBO0543_fam"/>
    <property type="match status" value="1"/>
</dbReference>
<reference evidence="2 3" key="1">
    <citation type="submission" date="2019-12" db="EMBL/GenBank/DDBJ databases">
        <title>Paenibacillus sp. nov. sp. isolated from soil.</title>
        <authorList>
            <person name="Kim J."/>
            <person name="Jeong S.E."/>
            <person name="Jung H.S."/>
            <person name="Jeon C.O."/>
        </authorList>
    </citation>
    <scope>NUCLEOTIDE SEQUENCE [LARGE SCALE GENOMIC DNA]</scope>
    <source>
        <strain evidence="2 3">5J-6</strain>
    </source>
</reference>
<name>A0A6L8UYY9_9BACL</name>
<feature type="transmembrane region" description="Helical" evidence="1">
    <location>
        <begin position="123"/>
        <end position="141"/>
    </location>
</feature>
<keyword evidence="3" id="KW-1185">Reference proteome</keyword>
<evidence type="ECO:0000313" key="3">
    <source>
        <dbReference type="Proteomes" id="UP000481087"/>
    </source>
</evidence>
<evidence type="ECO:0000313" key="2">
    <source>
        <dbReference type="EMBL" id="MZQ82230.1"/>
    </source>
</evidence>
<dbReference type="RefSeq" id="WP_161406393.1">
    <property type="nucleotide sequence ID" value="NZ_WTUZ01000010.1"/>
</dbReference>
<comment type="caution">
    <text evidence="2">The sequence shown here is derived from an EMBL/GenBank/DDBJ whole genome shotgun (WGS) entry which is preliminary data.</text>
</comment>
<dbReference type="AlphaFoldDB" id="A0A6L8UYY9"/>
<organism evidence="2 3">
    <name type="scientific">Paenibacillus silvestris</name>
    <dbReference type="NCBI Taxonomy" id="2606219"/>
    <lineage>
        <taxon>Bacteria</taxon>
        <taxon>Bacillati</taxon>
        <taxon>Bacillota</taxon>
        <taxon>Bacilli</taxon>
        <taxon>Bacillales</taxon>
        <taxon>Paenibacillaceae</taxon>
        <taxon>Paenibacillus</taxon>
    </lineage>
</organism>
<protein>
    <submittedName>
        <fullName evidence="2">Uncharacterized protein</fullName>
    </submittedName>
</protein>
<keyword evidence="1" id="KW-0812">Transmembrane</keyword>
<keyword evidence="1" id="KW-0472">Membrane</keyword>
<dbReference type="EMBL" id="WTUZ01000010">
    <property type="protein sequence ID" value="MZQ82230.1"/>
    <property type="molecule type" value="Genomic_DNA"/>
</dbReference>
<gene>
    <name evidence="2" type="ORF">GQF01_08755</name>
</gene>